<sequence length="290" mass="32872">MIKNFALMTLAAIALTGCNGSSSKSKVKPEARIDYPIIDAQFSPNSTEVFNYSQMVNGVTQDDLSVRFEKHSGDSLLQLILDQEEDNSPLINLLNSLINSGTNEFFLKEVKQKENEPSIFYVGSDGNLREITNFYIDFYAEEPKAAIPTMFLYSKKWQTNGNKISESTSRSNRTFNISGHLAKSLLDDFSDDLWLRDLSDQSVCKITWGHDRVENAERKTVTISSKRVEAARIWEQHIYTLNCDGQESPRFEVLSGFWYNPTLGVLDQSQTFSVDTNMSTTNIWLDSLPL</sequence>
<reference evidence="2" key="1">
    <citation type="submission" date="2015-12" db="EMBL/GenBank/DDBJ databases">
        <authorList>
            <person name="Shamseldin A."/>
            <person name="Moawad H."/>
            <person name="Abd El-Rahim W.M."/>
            <person name="Sadowsky M.J."/>
        </authorList>
    </citation>
    <scope>NUCLEOTIDE SEQUENCE [LARGE SCALE GENOMIC DNA]</scope>
    <source>
        <strain evidence="2">2538-88</strain>
    </source>
</reference>
<comment type="caution">
    <text evidence="1">The sequence shown here is derived from an EMBL/GenBank/DDBJ whole genome shotgun (WGS) entry which is preliminary data.</text>
</comment>
<name>A0A151KWL1_9VIBR</name>
<proteinExistence type="predicted"/>
<accession>A0A151KWL1</accession>
<dbReference type="Proteomes" id="UP000075346">
    <property type="component" value="Unassembled WGS sequence"/>
</dbReference>
<gene>
    <name evidence="1" type="ORF">ATY37_17550</name>
</gene>
<organism evidence="1 2">
    <name type="scientific">Vibrio cidicii</name>
    <dbReference type="NCBI Taxonomy" id="1763883"/>
    <lineage>
        <taxon>Bacteria</taxon>
        <taxon>Pseudomonadati</taxon>
        <taxon>Pseudomonadota</taxon>
        <taxon>Gammaproteobacteria</taxon>
        <taxon>Vibrionales</taxon>
        <taxon>Vibrionaceae</taxon>
        <taxon>Vibrio</taxon>
    </lineage>
</organism>
<dbReference type="EMBL" id="LOBR01000044">
    <property type="protein sequence ID" value="KYN87636.1"/>
    <property type="molecule type" value="Genomic_DNA"/>
</dbReference>
<dbReference type="AlphaFoldDB" id="A0A151KWL1"/>
<protein>
    <submittedName>
        <fullName evidence="1">Uncharacterized protein</fullName>
    </submittedName>
</protein>
<dbReference type="PROSITE" id="PS51257">
    <property type="entry name" value="PROKAR_LIPOPROTEIN"/>
    <property type="match status" value="1"/>
</dbReference>
<evidence type="ECO:0000313" key="1">
    <source>
        <dbReference type="EMBL" id="KYN87636.1"/>
    </source>
</evidence>
<evidence type="ECO:0000313" key="2">
    <source>
        <dbReference type="Proteomes" id="UP000075346"/>
    </source>
</evidence>
<dbReference type="RefSeq" id="WP_061897272.1">
    <property type="nucleotide sequence ID" value="NZ_JBBMIX010000014.1"/>
</dbReference>